<evidence type="ECO:0000313" key="2">
    <source>
        <dbReference type="EMBL" id="KAF2762296.1"/>
    </source>
</evidence>
<name>A0A6A6WJD6_9PEZI</name>
<feature type="compositionally biased region" description="Acidic residues" evidence="1">
    <location>
        <begin position="125"/>
        <end position="137"/>
    </location>
</feature>
<feature type="compositionally biased region" description="Basic and acidic residues" evidence="1">
    <location>
        <begin position="78"/>
        <end position="87"/>
    </location>
</feature>
<reference evidence="2" key="1">
    <citation type="journal article" date="2020" name="Stud. Mycol.">
        <title>101 Dothideomycetes genomes: a test case for predicting lifestyles and emergence of pathogens.</title>
        <authorList>
            <person name="Haridas S."/>
            <person name="Albert R."/>
            <person name="Binder M."/>
            <person name="Bloem J."/>
            <person name="Labutti K."/>
            <person name="Salamov A."/>
            <person name="Andreopoulos B."/>
            <person name="Baker S."/>
            <person name="Barry K."/>
            <person name="Bills G."/>
            <person name="Bluhm B."/>
            <person name="Cannon C."/>
            <person name="Castanera R."/>
            <person name="Culley D."/>
            <person name="Daum C."/>
            <person name="Ezra D."/>
            <person name="Gonzalez J."/>
            <person name="Henrissat B."/>
            <person name="Kuo A."/>
            <person name="Liang C."/>
            <person name="Lipzen A."/>
            <person name="Lutzoni F."/>
            <person name="Magnuson J."/>
            <person name="Mondo S."/>
            <person name="Nolan M."/>
            <person name="Ohm R."/>
            <person name="Pangilinan J."/>
            <person name="Park H.-J."/>
            <person name="Ramirez L."/>
            <person name="Alfaro M."/>
            <person name="Sun H."/>
            <person name="Tritt A."/>
            <person name="Yoshinaga Y."/>
            <person name="Zwiers L.-H."/>
            <person name="Turgeon B."/>
            <person name="Goodwin S."/>
            <person name="Spatafora J."/>
            <person name="Crous P."/>
            <person name="Grigoriev I."/>
        </authorList>
    </citation>
    <scope>NUCLEOTIDE SEQUENCE</scope>
    <source>
        <strain evidence="2">CBS 121739</strain>
    </source>
</reference>
<organism evidence="2 3">
    <name type="scientific">Pseudovirgaria hyperparasitica</name>
    <dbReference type="NCBI Taxonomy" id="470096"/>
    <lineage>
        <taxon>Eukaryota</taxon>
        <taxon>Fungi</taxon>
        <taxon>Dikarya</taxon>
        <taxon>Ascomycota</taxon>
        <taxon>Pezizomycotina</taxon>
        <taxon>Dothideomycetes</taxon>
        <taxon>Dothideomycetes incertae sedis</taxon>
        <taxon>Acrospermales</taxon>
        <taxon>Acrospermaceae</taxon>
        <taxon>Pseudovirgaria</taxon>
    </lineage>
</organism>
<dbReference type="AlphaFoldDB" id="A0A6A6WJD6"/>
<accession>A0A6A6WJD6</accession>
<proteinExistence type="predicted"/>
<feature type="region of interest" description="Disordered" evidence="1">
    <location>
        <begin position="124"/>
        <end position="156"/>
    </location>
</feature>
<keyword evidence="3" id="KW-1185">Reference proteome</keyword>
<dbReference type="Proteomes" id="UP000799437">
    <property type="component" value="Unassembled WGS sequence"/>
</dbReference>
<gene>
    <name evidence="2" type="ORF">EJ05DRAFT_204396</name>
</gene>
<feature type="region of interest" description="Disordered" evidence="1">
    <location>
        <begin position="76"/>
        <end position="102"/>
    </location>
</feature>
<dbReference type="GeneID" id="54480823"/>
<dbReference type="EMBL" id="ML996566">
    <property type="protein sequence ID" value="KAF2762296.1"/>
    <property type="molecule type" value="Genomic_DNA"/>
</dbReference>
<dbReference type="RefSeq" id="XP_033604747.1">
    <property type="nucleotide sequence ID" value="XM_033739769.1"/>
</dbReference>
<evidence type="ECO:0000313" key="3">
    <source>
        <dbReference type="Proteomes" id="UP000799437"/>
    </source>
</evidence>
<sequence>MPTFLPSCPVYCPASLISNVVLYIPRSKIAQDKVPRRLSDCTISSAEVVPMEASYGTSASDRSPDTSQDNADIQSELHTNDTSRDTARSVGNQKNLDEAGRRHKFDRTKDRLWIFSFSAGYETDDRLDDESSDDEEPYPQRIKESSPPVVTRQNTSGQVAFHTAEYDSNKTLSLVGDENPLSPLMRTPGLQRVIVEVPCKFRLMDLPGELRNYIYAEVFAPVDCEARDLPIDVKRAAVKVASDKTGLIYLMNHELQDEIKPLIHSSFKKNIFHLRVPACSEYRLIGEYYSTPYGLDIVQRLHWLETVDKLVFHGLIFPDSIPVGETHKHMEMLASMIAFHMLTSPLCDYEMQDFGRERRNFMHGKTRPISTTQLTFRKDLSYYCRDGFLGKPGLTRLVQHWVKLTQPYLTEMLTVIASPMPQWPWLLGLAA</sequence>
<evidence type="ECO:0000256" key="1">
    <source>
        <dbReference type="SAM" id="MobiDB-lite"/>
    </source>
</evidence>
<protein>
    <submittedName>
        <fullName evidence="2">Uncharacterized protein</fullName>
    </submittedName>
</protein>